<dbReference type="RefSeq" id="WP_323737936.1">
    <property type="nucleotide sequence ID" value="NZ_CP112932.1"/>
</dbReference>
<dbReference type="InterPro" id="IPR016181">
    <property type="entry name" value="Acyl_CoA_acyltransferase"/>
</dbReference>
<sequence length="316" mass="36264">MIQIELFQPTRHNQAWDDFVLSAKNGHFMFCRKYMDYHSDRFVDNSLIFSIEGHIQALLPANIADNVLYSHQGLTFGGIISNSHMTSLLMVNIVDKLITYLKNSLIKKLVYKHIPYIYSILPAQEDLYALCNKGAKLYRIDVSSTINLEDRIEFSSRRKRGVKKALKTNLSVIKSNNYEAFYLILVETLKIKHSTTPTHSLAEIELLASRFPDNISLYVTINQVGQLLAAVLMFEMNHWAHAQYIVSSEQGREVGALDLLFYELIHNIYTHKKFFDFGISTESQGKVLNNGLITQKEEFGGRTVVHNFFELNIESC</sequence>
<dbReference type="EMBL" id="CP112932">
    <property type="protein sequence ID" value="WPY01136.1"/>
    <property type="molecule type" value="Genomic_DNA"/>
</dbReference>
<protein>
    <submittedName>
        <fullName evidence="1">GNAT family N-acetyltransferase</fullName>
    </submittedName>
</protein>
<accession>A0ABZ0UUG2</accession>
<organism evidence="1 2">
    <name type="scientific">Candidatus Trichorickettsia mobilis</name>
    <dbReference type="NCBI Taxonomy" id="1346319"/>
    <lineage>
        <taxon>Bacteria</taxon>
        <taxon>Pseudomonadati</taxon>
        <taxon>Pseudomonadota</taxon>
        <taxon>Alphaproteobacteria</taxon>
        <taxon>Rickettsiales</taxon>
        <taxon>Rickettsiaceae</taxon>
        <taxon>Rickettsieae</taxon>
        <taxon>Candidatus Trichorickettsia</taxon>
    </lineage>
</organism>
<dbReference type="SUPFAM" id="SSF55729">
    <property type="entry name" value="Acyl-CoA N-acyltransferases (Nat)"/>
    <property type="match status" value="1"/>
</dbReference>
<dbReference type="Proteomes" id="UP001326613">
    <property type="component" value="Chromosome"/>
</dbReference>
<evidence type="ECO:0000313" key="2">
    <source>
        <dbReference type="Proteomes" id="UP001326613"/>
    </source>
</evidence>
<gene>
    <name evidence="1" type="ORF">Trichorick_01039</name>
</gene>
<name>A0ABZ0UUG2_9RICK</name>
<keyword evidence="2" id="KW-1185">Reference proteome</keyword>
<reference evidence="1 2" key="1">
    <citation type="submission" date="2022-10" db="EMBL/GenBank/DDBJ databases">
        <title>Host association and intracellularity evolved multiple times independently in the Rickettsiales.</title>
        <authorList>
            <person name="Castelli M."/>
            <person name="Nardi T."/>
            <person name="Gammuto L."/>
            <person name="Bellinzona G."/>
            <person name="Sabaneyeva E."/>
            <person name="Potekhin A."/>
            <person name="Serra V."/>
            <person name="Petroni G."/>
            <person name="Sassera D."/>
        </authorList>
    </citation>
    <scope>NUCLEOTIDE SEQUENCE [LARGE SCALE GENOMIC DNA]</scope>
    <source>
        <strain evidence="1 2">Kr 154-4</strain>
    </source>
</reference>
<evidence type="ECO:0000313" key="1">
    <source>
        <dbReference type="EMBL" id="WPY01136.1"/>
    </source>
</evidence>
<proteinExistence type="predicted"/>
<dbReference type="Gene3D" id="3.40.630.30">
    <property type="match status" value="1"/>
</dbReference>